<keyword evidence="3" id="KW-1185">Reference proteome</keyword>
<organism evidence="2 3">
    <name type="scientific">Beta vulgaris subsp. vulgaris</name>
    <name type="common">Beet</name>
    <dbReference type="NCBI Taxonomy" id="3555"/>
    <lineage>
        <taxon>Eukaryota</taxon>
        <taxon>Viridiplantae</taxon>
        <taxon>Streptophyta</taxon>
        <taxon>Embryophyta</taxon>
        <taxon>Tracheophyta</taxon>
        <taxon>Spermatophyta</taxon>
        <taxon>Magnoliopsida</taxon>
        <taxon>eudicotyledons</taxon>
        <taxon>Gunneridae</taxon>
        <taxon>Pentapetalae</taxon>
        <taxon>Caryophyllales</taxon>
        <taxon>Chenopodiaceae</taxon>
        <taxon>Betoideae</taxon>
        <taxon>Beta</taxon>
    </lineage>
</organism>
<dbReference type="EMBL" id="KQ090237">
    <property type="protein sequence ID" value="KMS99107.1"/>
    <property type="molecule type" value="Genomic_DNA"/>
</dbReference>
<dbReference type="PANTHER" id="PTHR31907">
    <property type="entry name" value="MLP-LIKE PROTEIN 423"/>
    <property type="match status" value="1"/>
</dbReference>
<dbReference type="Gene3D" id="3.30.530.20">
    <property type="match status" value="1"/>
</dbReference>
<evidence type="ECO:0000259" key="1">
    <source>
        <dbReference type="SMART" id="SM01037"/>
    </source>
</evidence>
<dbReference type="AlphaFoldDB" id="A0A0J8BGE2"/>
<dbReference type="Proteomes" id="UP000035740">
    <property type="component" value="Unassembled WGS sequence"/>
</dbReference>
<protein>
    <recommendedName>
        <fullName evidence="1">Bet v I/Major latex protein domain-containing protein</fullName>
    </recommendedName>
</protein>
<sequence length="81" mass="9409">MNEIDEKNMSVRYSYHDGFIMDNYYKSLTSKLQAIPKDKGCIVKWSFEYEKINDDAPDANVHIDFLLAISKDMDAHLCRAS</sequence>
<proteinExistence type="predicted"/>
<feature type="domain" description="Bet v I/Major latex protein" evidence="1">
    <location>
        <begin position="1"/>
        <end position="80"/>
    </location>
</feature>
<dbReference type="OMA" id="DANVHID"/>
<dbReference type="GO" id="GO:0006952">
    <property type="term" value="P:defense response"/>
    <property type="evidence" value="ECO:0007669"/>
    <property type="project" value="InterPro"/>
</dbReference>
<dbReference type="InterPro" id="IPR000916">
    <property type="entry name" value="Bet_v_I/MLP"/>
</dbReference>
<dbReference type="SUPFAM" id="SSF55961">
    <property type="entry name" value="Bet v1-like"/>
    <property type="match status" value="1"/>
</dbReference>
<dbReference type="eggNOG" id="ENOG502S31C">
    <property type="taxonomic scope" value="Eukaryota"/>
</dbReference>
<evidence type="ECO:0000313" key="2">
    <source>
        <dbReference type="EMBL" id="KMS99107.1"/>
    </source>
</evidence>
<name>A0A0J8BGE2_BETVV</name>
<reference evidence="2 3" key="1">
    <citation type="journal article" date="2014" name="Nature">
        <title>The genome of the recently domesticated crop plant sugar beet (Beta vulgaris).</title>
        <authorList>
            <person name="Dohm J.C."/>
            <person name="Minoche A.E."/>
            <person name="Holtgrawe D."/>
            <person name="Capella-Gutierrez S."/>
            <person name="Zakrzewski F."/>
            <person name="Tafer H."/>
            <person name="Rupp O."/>
            <person name="Sorensen T.R."/>
            <person name="Stracke R."/>
            <person name="Reinhardt R."/>
            <person name="Goesmann A."/>
            <person name="Kraft T."/>
            <person name="Schulz B."/>
            <person name="Stadler P.F."/>
            <person name="Schmidt T."/>
            <person name="Gabaldon T."/>
            <person name="Lehrach H."/>
            <person name="Weisshaar B."/>
            <person name="Himmelbauer H."/>
        </authorList>
    </citation>
    <scope>NUCLEOTIDE SEQUENCE [LARGE SCALE GENOMIC DNA]</scope>
    <source>
        <tissue evidence="2">Taproot</tissue>
    </source>
</reference>
<evidence type="ECO:0000313" key="3">
    <source>
        <dbReference type="Proteomes" id="UP000035740"/>
    </source>
</evidence>
<dbReference type="SMART" id="SM01037">
    <property type="entry name" value="Bet_v_1"/>
    <property type="match status" value="1"/>
</dbReference>
<dbReference type="Pfam" id="PF00407">
    <property type="entry name" value="Bet_v_1"/>
    <property type="match status" value="1"/>
</dbReference>
<dbReference type="InterPro" id="IPR051761">
    <property type="entry name" value="MLP-like_ligand-binding"/>
</dbReference>
<dbReference type="OrthoDB" id="1858121at2759"/>
<dbReference type="InterPro" id="IPR023393">
    <property type="entry name" value="START-like_dom_sf"/>
</dbReference>
<dbReference type="Gramene" id="KMS99107">
    <property type="protein sequence ID" value="KMS99107"/>
    <property type="gene ID" value="BVRB_2g047890"/>
</dbReference>
<gene>
    <name evidence="2" type="ORF">BVRB_2g047890</name>
</gene>
<accession>A0A0J8BGE2</accession>